<organism evidence="3 4">
    <name type="scientific">Marinobacter psychrophilus</name>
    <dbReference type="NCBI Taxonomy" id="330734"/>
    <lineage>
        <taxon>Bacteria</taxon>
        <taxon>Pseudomonadati</taxon>
        <taxon>Pseudomonadota</taxon>
        <taxon>Gammaproteobacteria</taxon>
        <taxon>Pseudomonadales</taxon>
        <taxon>Marinobacteraceae</taxon>
        <taxon>Marinobacter</taxon>
    </lineage>
</organism>
<dbReference type="InterPro" id="IPR000639">
    <property type="entry name" value="Epox_hydrolase-like"/>
</dbReference>
<dbReference type="PANTHER" id="PTHR46118">
    <property type="entry name" value="PROTEIN ABHD11"/>
    <property type="match status" value="1"/>
</dbReference>
<evidence type="ECO:0000313" key="3">
    <source>
        <dbReference type="EMBL" id="AKO51459.1"/>
    </source>
</evidence>
<dbReference type="AlphaFoldDB" id="A0A0H4HXM7"/>
<dbReference type="STRING" id="330734.ABA45_02675"/>
<keyword evidence="4" id="KW-1185">Reference proteome</keyword>
<dbReference type="Gene3D" id="3.40.50.1820">
    <property type="entry name" value="alpha/beta hydrolase"/>
    <property type="match status" value="1"/>
</dbReference>
<keyword evidence="1" id="KW-0378">Hydrolase</keyword>
<evidence type="ECO:0000313" key="4">
    <source>
        <dbReference type="Proteomes" id="UP000036406"/>
    </source>
</evidence>
<dbReference type="PATRIC" id="fig|330734.3.peg.599"/>
<dbReference type="Proteomes" id="UP000036406">
    <property type="component" value="Chromosome"/>
</dbReference>
<evidence type="ECO:0000256" key="1">
    <source>
        <dbReference type="ARBA" id="ARBA00022801"/>
    </source>
</evidence>
<reference evidence="3 4" key="1">
    <citation type="submission" date="2015-05" db="EMBL/GenBank/DDBJ databases">
        <title>Complete genome of Marinobacter psychrophilus strain 20041T isolated from sea-ice of the Canadian Basin.</title>
        <authorList>
            <person name="Song L."/>
            <person name="Ren L."/>
            <person name="Yu Y."/>
            <person name="Wang X."/>
        </authorList>
    </citation>
    <scope>NUCLEOTIDE SEQUENCE [LARGE SCALE GENOMIC DNA]</scope>
    <source>
        <strain evidence="3 4">20041</strain>
    </source>
</reference>
<evidence type="ECO:0000259" key="2">
    <source>
        <dbReference type="Pfam" id="PF00561"/>
    </source>
</evidence>
<dbReference type="KEGG" id="mpq:ABA45_02675"/>
<accession>A0A0H4HXM7</accession>
<dbReference type="InterPro" id="IPR000073">
    <property type="entry name" value="AB_hydrolase_1"/>
</dbReference>
<proteinExistence type="predicted"/>
<dbReference type="SUPFAM" id="SSF53474">
    <property type="entry name" value="alpha/beta-Hydrolases"/>
    <property type="match status" value="1"/>
</dbReference>
<name>A0A0H4HXM7_9GAMM</name>
<protein>
    <submittedName>
        <fullName evidence="3">Acyl-CoA esterase</fullName>
    </submittedName>
</protein>
<dbReference type="EMBL" id="CP011494">
    <property type="protein sequence ID" value="AKO51459.1"/>
    <property type="molecule type" value="Genomic_DNA"/>
</dbReference>
<dbReference type="PANTHER" id="PTHR46118:SF4">
    <property type="entry name" value="PROTEIN ABHD11"/>
    <property type="match status" value="1"/>
</dbReference>
<gene>
    <name evidence="3" type="ORF">ABA45_02675</name>
</gene>
<sequence length="269" mass="29444">MTVELNARQAGPAASGRLPLIVLHGLFGSLDNLGGIIRRLEDRWQIHALDQRNHGQSPHTDTMDYPAMAADVIAYMDKQGLERACVLGHSMGGKVAMQLALLAPDRVDRVIVADISPVAYTPRHDAILEGLKAMDLSAVGSRTEADRQMANFVVDAGVRQFLLKNLERIPKDQTIEGGPVFRWLLNLATIERCYSQLADAPQGEGPFEGPVLFIKGADSAYLQSKHKDIILQLFPNASVKVIEGTGHWLHAEKPDTFATLCVDFLATDD</sequence>
<dbReference type="InterPro" id="IPR029058">
    <property type="entry name" value="AB_hydrolase_fold"/>
</dbReference>
<feature type="domain" description="AB hydrolase-1" evidence="2">
    <location>
        <begin position="19"/>
        <end position="254"/>
    </location>
</feature>
<dbReference type="Pfam" id="PF00561">
    <property type="entry name" value="Abhydrolase_1"/>
    <property type="match status" value="1"/>
</dbReference>
<dbReference type="PRINTS" id="PR00412">
    <property type="entry name" value="EPOXHYDRLASE"/>
</dbReference>
<dbReference type="RefSeq" id="WP_048384235.1">
    <property type="nucleotide sequence ID" value="NZ_CP011494.1"/>
</dbReference>
<dbReference type="GO" id="GO:0016787">
    <property type="term" value="F:hydrolase activity"/>
    <property type="evidence" value="ECO:0007669"/>
    <property type="project" value="UniProtKB-KW"/>
</dbReference>